<accession>A0A1I3K7C9</accession>
<keyword evidence="4" id="KW-1185">Reference proteome</keyword>
<dbReference type="AlphaFoldDB" id="A0A1I3K7C9"/>
<dbReference type="Proteomes" id="UP000182737">
    <property type="component" value="Unassembled WGS sequence"/>
</dbReference>
<organism evidence="3 4">
    <name type="scientific">Treponema bryantii</name>
    <dbReference type="NCBI Taxonomy" id="163"/>
    <lineage>
        <taxon>Bacteria</taxon>
        <taxon>Pseudomonadati</taxon>
        <taxon>Spirochaetota</taxon>
        <taxon>Spirochaetia</taxon>
        <taxon>Spirochaetales</taxon>
        <taxon>Treponemataceae</taxon>
        <taxon>Treponema</taxon>
    </lineage>
</organism>
<sequence length="116" mass="13576">MIMTKKKKIIKKNLISFMDYYLKKNNVKLSKNEILIPVVNAFIYSINYCLERGIEIEIRGFGKFIIKDIKKDKCIIGGKEYQIKNKKKVIFNWSKKTGIISKRQPNSTDNSNPNTK</sequence>
<evidence type="ECO:0000313" key="3">
    <source>
        <dbReference type="EMBL" id="SFI68178.1"/>
    </source>
</evidence>
<proteinExistence type="inferred from homology"/>
<reference evidence="4" key="1">
    <citation type="submission" date="2016-10" db="EMBL/GenBank/DDBJ databases">
        <authorList>
            <person name="Varghese N."/>
            <person name="Submissions S."/>
        </authorList>
    </citation>
    <scope>NUCLEOTIDE SEQUENCE [LARGE SCALE GENOMIC DNA]</scope>
    <source>
        <strain evidence="4">XBD1002</strain>
    </source>
</reference>
<evidence type="ECO:0000256" key="2">
    <source>
        <dbReference type="ARBA" id="ARBA00023125"/>
    </source>
</evidence>
<dbReference type="Pfam" id="PF00216">
    <property type="entry name" value="Bac_DNA_binding"/>
    <property type="match status" value="1"/>
</dbReference>
<gene>
    <name evidence="3" type="ORF">SAMN04487775_104106</name>
</gene>
<dbReference type="InterPro" id="IPR010992">
    <property type="entry name" value="IHF-like_DNA-bd_dom_sf"/>
</dbReference>
<comment type="similarity">
    <text evidence="1">Belongs to the bacterial histone-like protein family.</text>
</comment>
<dbReference type="Gene3D" id="4.10.520.10">
    <property type="entry name" value="IHF-like DNA-binding proteins"/>
    <property type="match status" value="1"/>
</dbReference>
<keyword evidence="2 3" id="KW-0238">DNA-binding</keyword>
<evidence type="ECO:0000256" key="1">
    <source>
        <dbReference type="ARBA" id="ARBA00010529"/>
    </source>
</evidence>
<protein>
    <submittedName>
        <fullName evidence="3">Nucleoid DNA-binding protein</fullName>
    </submittedName>
</protein>
<dbReference type="InterPro" id="IPR000119">
    <property type="entry name" value="Hist_DNA-bd"/>
</dbReference>
<evidence type="ECO:0000313" key="4">
    <source>
        <dbReference type="Proteomes" id="UP000182737"/>
    </source>
</evidence>
<dbReference type="EMBL" id="FORI01000004">
    <property type="protein sequence ID" value="SFI68178.1"/>
    <property type="molecule type" value="Genomic_DNA"/>
</dbReference>
<name>A0A1I3K7C9_9SPIR</name>
<dbReference type="GO" id="GO:0030527">
    <property type="term" value="F:structural constituent of chromatin"/>
    <property type="evidence" value="ECO:0007669"/>
    <property type="project" value="InterPro"/>
</dbReference>
<dbReference type="GO" id="GO:0003677">
    <property type="term" value="F:DNA binding"/>
    <property type="evidence" value="ECO:0007669"/>
    <property type="project" value="UniProtKB-KW"/>
</dbReference>
<dbReference type="SUPFAM" id="SSF47729">
    <property type="entry name" value="IHF-like DNA-binding proteins"/>
    <property type="match status" value="1"/>
</dbReference>